<dbReference type="AlphaFoldDB" id="A0A819XD01"/>
<feature type="repeat" description="NHL" evidence="2">
    <location>
        <begin position="268"/>
        <end position="299"/>
    </location>
</feature>
<name>A0A819XD01_9BILA</name>
<dbReference type="Pfam" id="PF01436">
    <property type="entry name" value="NHL"/>
    <property type="match status" value="1"/>
</dbReference>
<evidence type="ECO:0000313" key="4">
    <source>
        <dbReference type="Proteomes" id="UP000663868"/>
    </source>
</evidence>
<evidence type="ECO:0000256" key="1">
    <source>
        <dbReference type="ARBA" id="ARBA00022737"/>
    </source>
</evidence>
<dbReference type="EMBL" id="CAJOBB010005640">
    <property type="protein sequence ID" value="CAF4135396.1"/>
    <property type="molecule type" value="Genomic_DNA"/>
</dbReference>
<keyword evidence="1" id="KW-0677">Repeat</keyword>
<dbReference type="PANTHER" id="PTHR24104">
    <property type="entry name" value="E3 UBIQUITIN-PROTEIN LIGASE NHLRC1-RELATED"/>
    <property type="match status" value="1"/>
</dbReference>
<dbReference type="InterPro" id="IPR001258">
    <property type="entry name" value="NHL_repeat"/>
</dbReference>
<dbReference type="PANTHER" id="PTHR24104:SF25">
    <property type="entry name" value="PROTEIN LIN-41"/>
    <property type="match status" value="1"/>
</dbReference>
<evidence type="ECO:0008006" key="5">
    <source>
        <dbReference type="Google" id="ProtNLM"/>
    </source>
</evidence>
<proteinExistence type="predicted"/>
<evidence type="ECO:0000313" key="3">
    <source>
        <dbReference type="EMBL" id="CAF4135396.1"/>
    </source>
</evidence>
<gene>
    <name evidence="3" type="ORF">KXQ929_LOCUS36402</name>
</gene>
<organism evidence="3 4">
    <name type="scientific">Adineta steineri</name>
    <dbReference type="NCBI Taxonomy" id="433720"/>
    <lineage>
        <taxon>Eukaryota</taxon>
        <taxon>Metazoa</taxon>
        <taxon>Spiralia</taxon>
        <taxon>Gnathifera</taxon>
        <taxon>Rotifera</taxon>
        <taxon>Eurotatoria</taxon>
        <taxon>Bdelloidea</taxon>
        <taxon>Adinetida</taxon>
        <taxon>Adinetidae</taxon>
        <taxon>Adineta</taxon>
    </lineage>
</organism>
<comment type="caution">
    <text evidence="3">The sequence shown here is derived from an EMBL/GenBank/DDBJ whole genome shotgun (WGS) entry which is preliminary data.</text>
</comment>
<sequence length="373" mass="41033">MIGQLSGLSFNQPKFCSLPAWNSVGITFATNNIISGDPYSLFITSNNSIYVVDRSASRIYIWLNNSFYPTITISNGLSGPRSVFVYNNNNDIYIDNGNSNNRVDKWILNTNTTVPVMSINSSCYSLFIDTNNTLYCSLDSYQIVVKKWLRDNNTTPITAAGNGTVGSAANTFNYPNGLFIDSNFNLYVADCLNHRIQLFYPGQSNGITVAGATSVNTTITLNRPTGVTMDADGYLYISDYYNNRMVRGGSNGFKCIIGCSGGGVASNQLRGPRYMTFDSYGNIYVADTDNYRVMKFIYSNSSCGPTTTGLTSITSTRIIQSSTTSMKRSTTILSSTRSSTYSILTTHEPIQSRSTKAVIGYLIQCLILFILYI</sequence>
<dbReference type="InterPro" id="IPR011042">
    <property type="entry name" value="6-blade_b-propeller_TolB-like"/>
</dbReference>
<dbReference type="Gene3D" id="2.40.10.500">
    <property type="match status" value="1"/>
</dbReference>
<dbReference type="GO" id="GO:0008270">
    <property type="term" value="F:zinc ion binding"/>
    <property type="evidence" value="ECO:0007669"/>
    <property type="project" value="UniProtKB-KW"/>
</dbReference>
<dbReference type="CDD" id="cd05819">
    <property type="entry name" value="NHL"/>
    <property type="match status" value="1"/>
</dbReference>
<dbReference type="Gene3D" id="2.120.10.30">
    <property type="entry name" value="TolB, C-terminal domain"/>
    <property type="match status" value="1"/>
</dbReference>
<dbReference type="SUPFAM" id="SSF101898">
    <property type="entry name" value="NHL repeat"/>
    <property type="match status" value="1"/>
</dbReference>
<reference evidence="3" key="1">
    <citation type="submission" date="2021-02" db="EMBL/GenBank/DDBJ databases">
        <authorList>
            <person name="Nowell W R."/>
        </authorList>
    </citation>
    <scope>NUCLEOTIDE SEQUENCE</scope>
</reference>
<evidence type="ECO:0000256" key="2">
    <source>
        <dbReference type="PROSITE-ProRule" id="PRU00504"/>
    </source>
</evidence>
<accession>A0A819XD01</accession>
<dbReference type="Proteomes" id="UP000663868">
    <property type="component" value="Unassembled WGS sequence"/>
</dbReference>
<dbReference type="InterPro" id="IPR050952">
    <property type="entry name" value="TRIM-NHL_E3_ligases"/>
</dbReference>
<protein>
    <recommendedName>
        <fullName evidence="5">NHL repeat containing protein-like protein</fullName>
    </recommendedName>
</protein>
<feature type="repeat" description="NHL" evidence="2">
    <location>
        <begin position="163"/>
        <end position="202"/>
    </location>
</feature>
<dbReference type="PROSITE" id="PS51125">
    <property type="entry name" value="NHL"/>
    <property type="match status" value="2"/>
</dbReference>